<evidence type="ECO:0000259" key="3">
    <source>
        <dbReference type="Pfam" id="PF07993"/>
    </source>
</evidence>
<feature type="compositionally biased region" description="Basic and acidic residues" evidence="2">
    <location>
        <begin position="1"/>
        <end position="24"/>
    </location>
</feature>
<accession>A0A8S1J245</accession>
<dbReference type="PANTHER" id="PTHR11011">
    <property type="entry name" value="MALE STERILITY PROTEIN 2-RELATED"/>
    <property type="match status" value="1"/>
</dbReference>
<sequence length="532" mass="59485">MAQPQRGKDSRRGSGKPSEEDRGVSDAAGPLDRAAASALSVRQAFRGARVFLTGATGYLGSLVLEQVLRVCPEVDRVYVMSRGKKSASARDRVDRLLRLGLFHKLWNSPDVLAKVHVIEGDITRDGLNLSVEDSKEVLRSTTIFIHSAATVALDDHIQHALKNNYVATRNVLELCAHMTQLKAYLHVSTAFVGVAHDKGSTVLEKIYPLMDGDEVVDHQELAHELLRMPEDEAGVRCMMYLKRWKMANTYCLSKHLAEQLVASYHRKPFPVCIVRPSMIIGLAGAPYPGYLGNLAGGGGYTIAYALGFFEKSGHAWYPQSVIDVIPGDVASSVVLAAAASTLKGPLRARHLEGEPMIFHATSSTTYPATNYQTYLYAKRFFTKNPPPFCLLPFGYPDYPADYVPCPYRLWLAKSCTSMKVHALCYLMRLFGKAREAQRLYTGWKAWAYANSESHDFDLYFSCSNTKALDGALVEDERNDIRCLWTRQTGDWHRYSRTYMAGILKLFLRKNTKTDDHDFKFIAPKQGPLSRNP</sequence>
<keyword evidence="5" id="KW-1185">Reference proteome</keyword>
<gene>
    <name evidence="4" type="ORF">OSTQU699_LOCUS6764</name>
</gene>
<evidence type="ECO:0000313" key="5">
    <source>
        <dbReference type="Proteomes" id="UP000708148"/>
    </source>
</evidence>
<keyword evidence="1" id="KW-0521">NADP</keyword>
<name>A0A8S1J245_9CHLO</name>
<dbReference type="GO" id="GO:0102965">
    <property type="term" value="F:alcohol-forming long-chain fatty acyl-CoA reductase activity"/>
    <property type="evidence" value="ECO:0007669"/>
    <property type="project" value="UniProtKB-EC"/>
</dbReference>
<keyword evidence="1" id="KW-0560">Oxidoreductase</keyword>
<dbReference type="EC" id="1.2.1.84" evidence="1"/>
<comment type="catalytic activity">
    <reaction evidence="1">
        <text>a long-chain fatty acyl-CoA + 2 NADPH + 2 H(+) = a long-chain primary fatty alcohol + 2 NADP(+) + CoA</text>
        <dbReference type="Rhea" id="RHEA:52716"/>
        <dbReference type="ChEBI" id="CHEBI:15378"/>
        <dbReference type="ChEBI" id="CHEBI:57287"/>
        <dbReference type="ChEBI" id="CHEBI:57783"/>
        <dbReference type="ChEBI" id="CHEBI:58349"/>
        <dbReference type="ChEBI" id="CHEBI:77396"/>
        <dbReference type="ChEBI" id="CHEBI:83139"/>
        <dbReference type="EC" id="1.2.1.84"/>
    </reaction>
</comment>
<comment type="similarity">
    <text evidence="1">Belongs to the fatty acyl-CoA reductase family.</text>
</comment>
<feature type="region of interest" description="Disordered" evidence="2">
    <location>
        <begin position="1"/>
        <end position="27"/>
    </location>
</feature>
<reference evidence="4" key="1">
    <citation type="submission" date="2020-12" db="EMBL/GenBank/DDBJ databases">
        <authorList>
            <person name="Iha C."/>
        </authorList>
    </citation>
    <scope>NUCLEOTIDE SEQUENCE</scope>
</reference>
<comment type="function">
    <text evidence="1">Catalyzes the reduction of fatty acyl-CoA to fatty alcohols.</text>
</comment>
<feature type="domain" description="Thioester reductase (TE)" evidence="3">
    <location>
        <begin position="52"/>
        <end position="332"/>
    </location>
</feature>
<dbReference type="PANTHER" id="PTHR11011:SF45">
    <property type="entry name" value="FATTY ACYL-COA REDUCTASE CG8306-RELATED"/>
    <property type="match status" value="1"/>
</dbReference>
<dbReference type="EMBL" id="CAJHUC010001528">
    <property type="protein sequence ID" value="CAD7701405.1"/>
    <property type="molecule type" value="Genomic_DNA"/>
</dbReference>
<dbReference type="Pfam" id="PF07993">
    <property type="entry name" value="NAD_binding_4"/>
    <property type="match status" value="1"/>
</dbReference>
<keyword evidence="1" id="KW-0443">Lipid metabolism</keyword>
<organism evidence="4 5">
    <name type="scientific">Ostreobium quekettii</name>
    <dbReference type="NCBI Taxonomy" id="121088"/>
    <lineage>
        <taxon>Eukaryota</taxon>
        <taxon>Viridiplantae</taxon>
        <taxon>Chlorophyta</taxon>
        <taxon>core chlorophytes</taxon>
        <taxon>Ulvophyceae</taxon>
        <taxon>TCBD clade</taxon>
        <taxon>Bryopsidales</taxon>
        <taxon>Ostreobineae</taxon>
        <taxon>Ostreobiaceae</taxon>
        <taxon>Ostreobium</taxon>
    </lineage>
</organism>
<dbReference type="InterPro" id="IPR036291">
    <property type="entry name" value="NAD(P)-bd_dom_sf"/>
</dbReference>
<dbReference type="OrthoDB" id="1679203at2759"/>
<evidence type="ECO:0000256" key="1">
    <source>
        <dbReference type="RuleBase" id="RU363097"/>
    </source>
</evidence>
<proteinExistence type="inferred from homology"/>
<protein>
    <recommendedName>
        <fullName evidence="1">Fatty acyl-CoA reductase</fullName>
        <ecNumber evidence="1">1.2.1.84</ecNumber>
    </recommendedName>
</protein>
<dbReference type="GO" id="GO:0080019">
    <property type="term" value="F:alcohol-forming very long-chain fatty acyl-CoA reductase activity"/>
    <property type="evidence" value="ECO:0007669"/>
    <property type="project" value="InterPro"/>
</dbReference>
<dbReference type="GO" id="GO:0035336">
    <property type="term" value="P:long-chain fatty-acyl-CoA metabolic process"/>
    <property type="evidence" value="ECO:0007669"/>
    <property type="project" value="TreeGrafter"/>
</dbReference>
<comment type="caution">
    <text evidence="4">The sequence shown here is derived from an EMBL/GenBank/DDBJ whole genome shotgun (WGS) entry which is preliminary data.</text>
</comment>
<evidence type="ECO:0000313" key="4">
    <source>
        <dbReference type="EMBL" id="CAD7701405.1"/>
    </source>
</evidence>
<dbReference type="Gene3D" id="3.40.50.720">
    <property type="entry name" value="NAD(P)-binding Rossmann-like Domain"/>
    <property type="match status" value="1"/>
</dbReference>
<dbReference type="InterPro" id="IPR026055">
    <property type="entry name" value="FAR"/>
</dbReference>
<dbReference type="AlphaFoldDB" id="A0A8S1J245"/>
<evidence type="ECO:0000256" key="2">
    <source>
        <dbReference type="SAM" id="MobiDB-lite"/>
    </source>
</evidence>
<dbReference type="Proteomes" id="UP000708148">
    <property type="component" value="Unassembled WGS sequence"/>
</dbReference>
<dbReference type="SUPFAM" id="SSF51735">
    <property type="entry name" value="NAD(P)-binding Rossmann-fold domains"/>
    <property type="match status" value="1"/>
</dbReference>
<dbReference type="InterPro" id="IPR013120">
    <property type="entry name" value="FAR_NAD-bd"/>
</dbReference>
<keyword evidence="1" id="KW-0444">Lipid biosynthesis</keyword>